<name>A0A8X6H439_TRICU</name>
<comment type="caution">
    <text evidence="1">The sequence shown here is derived from an EMBL/GenBank/DDBJ whole genome shotgun (WGS) entry which is preliminary data.</text>
</comment>
<dbReference type="Proteomes" id="UP000887116">
    <property type="component" value="Unassembled WGS sequence"/>
</dbReference>
<sequence length="69" mass="7975">MKAVGEFLLATGHGCLDRHLHPIKAFIDVCCMLCNLRQPMDCIHLMCCPSLCSKSIWECYWEARYRVGR</sequence>
<gene>
    <name evidence="1" type="ORF">TNCT_576481</name>
</gene>
<evidence type="ECO:0000313" key="1">
    <source>
        <dbReference type="EMBL" id="GFQ66737.1"/>
    </source>
</evidence>
<protein>
    <submittedName>
        <fullName evidence="1">Uncharacterized protein</fullName>
    </submittedName>
</protein>
<accession>A0A8X6H439</accession>
<dbReference type="OrthoDB" id="6429785at2759"/>
<dbReference type="EMBL" id="BMAO01020346">
    <property type="protein sequence ID" value="GFQ66737.1"/>
    <property type="molecule type" value="Genomic_DNA"/>
</dbReference>
<reference evidence="1" key="1">
    <citation type="submission" date="2020-07" db="EMBL/GenBank/DDBJ databases">
        <title>Multicomponent nature underlies the extraordinary mechanical properties of spider dragline silk.</title>
        <authorList>
            <person name="Kono N."/>
            <person name="Nakamura H."/>
            <person name="Mori M."/>
            <person name="Yoshida Y."/>
            <person name="Ohtoshi R."/>
            <person name="Malay A.D."/>
            <person name="Moran D.A.P."/>
            <person name="Tomita M."/>
            <person name="Numata K."/>
            <person name="Arakawa K."/>
        </authorList>
    </citation>
    <scope>NUCLEOTIDE SEQUENCE</scope>
</reference>
<proteinExistence type="predicted"/>
<organism evidence="1 2">
    <name type="scientific">Trichonephila clavata</name>
    <name type="common">Joro spider</name>
    <name type="synonym">Nephila clavata</name>
    <dbReference type="NCBI Taxonomy" id="2740835"/>
    <lineage>
        <taxon>Eukaryota</taxon>
        <taxon>Metazoa</taxon>
        <taxon>Ecdysozoa</taxon>
        <taxon>Arthropoda</taxon>
        <taxon>Chelicerata</taxon>
        <taxon>Arachnida</taxon>
        <taxon>Araneae</taxon>
        <taxon>Araneomorphae</taxon>
        <taxon>Entelegynae</taxon>
        <taxon>Araneoidea</taxon>
        <taxon>Nephilidae</taxon>
        <taxon>Trichonephila</taxon>
    </lineage>
</organism>
<dbReference type="AlphaFoldDB" id="A0A8X6H439"/>
<keyword evidence="2" id="KW-1185">Reference proteome</keyword>
<evidence type="ECO:0000313" key="2">
    <source>
        <dbReference type="Proteomes" id="UP000887116"/>
    </source>
</evidence>